<protein>
    <recommendedName>
        <fullName evidence="6">EXS domain-containing protein</fullName>
    </recommendedName>
</protein>
<evidence type="ECO:0000313" key="8">
    <source>
        <dbReference type="Proteomes" id="UP000308768"/>
    </source>
</evidence>
<dbReference type="GO" id="GO:0016036">
    <property type="term" value="P:cellular response to phosphate starvation"/>
    <property type="evidence" value="ECO:0007669"/>
    <property type="project" value="TreeGrafter"/>
</dbReference>
<dbReference type="GO" id="GO:0006817">
    <property type="term" value="P:phosphate ion transport"/>
    <property type="evidence" value="ECO:0007669"/>
    <property type="project" value="TreeGrafter"/>
</dbReference>
<dbReference type="AlphaFoldDB" id="A0A4U0UDB0"/>
<proteinExistence type="predicted"/>
<evidence type="ECO:0000256" key="5">
    <source>
        <dbReference type="SAM" id="Phobius"/>
    </source>
</evidence>
<evidence type="ECO:0000256" key="4">
    <source>
        <dbReference type="ARBA" id="ARBA00023136"/>
    </source>
</evidence>
<gene>
    <name evidence="7" type="ORF">B0A49_12950</name>
</gene>
<keyword evidence="4 5" id="KW-0472">Membrane</keyword>
<evidence type="ECO:0000256" key="1">
    <source>
        <dbReference type="ARBA" id="ARBA00004141"/>
    </source>
</evidence>
<feature type="transmembrane region" description="Helical" evidence="5">
    <location>
        <begin position="133"/>
        <end position="154"/>
    </location>
</feature>
<evidence type="ECO:0000313" key="7">
    <source>
        <dbReference type="EMBL" id="TKA33443.1"/>
    </source>
</evidence>
<keyword evidence="3 5" id="KW-1133">Transmembrane helix</keyword>
<dbReference type="PANTHER" id="PTHR10783:SF103">
    <property type="entry name" value="SOLUTE CARRIER FAMILY 53 MEMBER 1"/>
    <property type="match status" value="1"/>
</dbReference>
<dbReference type="Pfam" id="PF03124">
    <property type="entry name" value="EXS"/>
    <property type="match status" value="1"/>
</dbReference>
<feature type="transmembrane region" description="Helical" evidence="5">
    <location>
        <begin position="104"/>
        <end position="121"/>
    </location>
</feature>
<feature type="non-terminal residue" evidence="7">
    <location>
        <position position="214"/>
    </location>
</feature>
<dbReference type="Proteomes" id="UP000308768">
    <property type="component" value="Unassembled WGS sequence"/>
</dbReference>
<evidence type="ECO:0000256" key="3">
    <source>
        <dbReference type="ARBA" id="ARBA00022989"/>
    </source>
</evidence>
<evidence type="ECO:0000259" key="6">
    <source>
        <dbReference type="Pfam" id="PF03124"/>
    </source>
</evidence>
<reference evidence="7 8" key="1">
    <citation type="submission" date="2017-03" db="EMBL/GenBank/DDBJ databases">
        <title>Genomes of endolithic fungi from Antarctica.</title>
        <authorList>
            <person name="Coleine C."/>
            <person name="Masonjones S."/>
            <person name="Stajich J.E."/>
        </authorList>
    </citation>
    <scope>NUCLEOTIDE SEQUENCE [LARGE SCALE GENOMIC DNA]</scope>
    <source>
        <strain evidence="7 8">CCFEE 5187</strain>
    </source>
</reference>
<dbReference type="GO" id="GO:0005886">
    <property type="term" value="C:plasma membrane"/>
    <property type="evidence" value="ECO:0007669"/>
    <property type="project" value="TreeGrafter"/>
</dbReference>
<sequence>GKLRAKTARAGDFTGSVFRNGLMMAAGSVFGIQGLVYGAELLYNENPTIATNTTYLLQIYAGYFLILFLVLLFCFVCRAWTIAKVNYAFVFEFDTRHHLDWRQLSELPCFFLFLLGFIAWLNFSRFGSDNMYIYWPVLLIAVTVLVLFFPAPVLYNRSRRWFLYSNWRLLLAGLYPVEFRDFFLGDMFCSLTYVMGHLELFFCLYANDWANPHK</sequence>
<feature type="transmembrane region" description="Helical" evidence="5">
    <location>
        <begin position="21"/>
        <end position="39"/>
    </location>
</feature>
<name>A0A4U0UDB0_9PEZI</name>
<organism evidence="7 8">
    <name type="scientific">Cryomyces minteri</name>
    <dbReference type="NCBI Taxonomy" id="331657"/>
    <lineage>
        <taxon>Eukaryota</taxon>
        <taxon>Fungi</taxon>
        <taxon>Dikarya</taxon>
        <taxon>Ascomycota</taxon>
        <taxon>Pezizomycotina</taxon>
        <taxon>Dothideomycetes</taxon>
        <taxon>Dothideomycetes incertae sedis</taxon>
        <taxon>Cryomyces</taxon>
    </lineage>
</organism>
<comment type="subcellular location">
    <subcellularLocation>
        <location evidence="1">Membrane</location>
        <topology evidence="1">Multi-pass membrane protein</topology>
    </subcellularLocation>
</comment>
<dbReference type="OrthoDB" id="9970435at2759"/>
<dbReference type="PANTHER" id="PTHR10783">
    <property type="entry name" value="XENOTROPIC AND POLYTROPIC RETROVIRUS RECEPTOR 1-RELATED"/>
    <property type="match status" value="1"/>
</dbReference>
<feature type="domain" description="EXS" evidence="6">
    <location>
        <begin position="56"/>
        <end position="211"/>
    </location>
</feature>
<dbReference type="GO" id="GO:0000822">
    <property type="term" value="F:inositol hexakisphosphate binding"/>
    <property type="evidence" value="ECO:0007669"/>
    <property type="project" value="TreeGrafter"/>
</dbReference>
<dbReference type="STRING" id="331657.A0A4U0UDB0"/>
<keyword evidence="2 5" id="KW-0812">Transmembrane</keyword>
<feature type="transmembrane region" description="Helical" evidence="5">
    <location>
        <begin position="59"/>
        <end position="83"/>
    </location>
</feature>
<comment type="caution">
    <text evidence="7">The sequence shown here is derived from an EMBL/GenBank/DDBJ whole genome shotgun (WGS) entry which is preliminary data.</text>
</comment>
<keyword evidence="8" id="KW-1185">Reference proteome</keyword>
<dbReference type="GO" id="GO:0005794">
    <property type="term" value="C:Golgi apparatus"/>
    <property type="evidence" value="ECO:0007669"/>
    <property type="project" value="TreeGrafter"/>
</dbReference>
<accession>A0A4U0UDB0</accession>
<dbReference type="InterPro" id="IPR004342">
    <property type="entry name" value="EXS_C"/>
</dbReference>
<dbReference type="EMBL" id="NAJN01003906">
    <property type="protein sequence ID" value="TKA33443.1"/>
    <property type="molecule type" value="Genomic_DNA"/>
</dbReference>
<evidence type="ECO:0000256" key="2">
    <source>
        <dbReference type="ARBA" id="ARBA00022692"/>
    </source>
</evidence>
<feature type="non-terminal residue" evidence="7">
    <location>
        <position position="1"/>
    </location>
</feature>